<protein>
    <submittedName>
        <fullName evidence="2">SusD/RagB family nutrient-binding outer membrane lipoprotein</fullName>
    </submittedName>
</protein>
<evidence type="ECO:0000313" key="2">
    <source>
        <dbReference type="EMBL" id="MEN7549425.1"/>
    </source>
</evidence>
<evidence type="ECO:0000313" key="3">
    <source>
        <dbReference type="Proteomes" id="UP001403385"/>
    </source>
</evidence>
<organism evidence="2 3">
    <name type="scientific">Rapidithrix thailandica</name>
    <dbReference type="NCBI Taxonomy" id="413964"/>
    <lineage>
        <taxon>Bacteria</taxon>
        <taxon>Pseudomonadati</taxon>
        <taxon>Bacteroidota</taxon>
        <taxon>Cytophagia</taxon>
        <taxon>Cytophagales</taxon>
        <taxon>Flammeovirgaceae</taxon>
        <taxon>Rapidithrix</taxon>
    </lineage>
</organism>
<keyword evidence="3" id="KW-1185">Reference proteome</keyword>
<feature type="signal peptide" evidence="1">
    <location>
        <begin position="1"/>
        <end position="26"/>
    </location>
</feature>
<reference evidence="2 3" key="1">
    <citation type="submission" date="2024-04" db="EMBL/GenBank/DDBJ databases">
        <title>Novel genus in family Flammeovirgaceae.</title>
        <authorList>
            <person name="Nguyen T.H."/>
            <person name="Vuong T.Q."/>
            <person name="Le H."/>
            <person name="Kim S.-G."/>
        </authorList>
    </citation>
    <scope>NUCLEOTIDE SEQUENCE [LARGE SCALE GENOMIC DNA]</scope>
    <source>
        <strain evidence="2 3">JCM 23209</strain>
    </source>
</reference>
<dbReference type="RefSeq" id="WP_346822200.1">
    <property type="nucleotide sequence ID" value="NZ_JBDKWZ010000008.1"/>
</dbReference>
<keyword evidence="2" id="KW-0449">Lipoprotein</keyword>
<proteinExistence type="predicted"/>
<feature type="chain" id="PRO_5043925676" evidence="1">
    <location>
        <begin position="27"/>
        <end position="499"/>
    </location>
</feature>
<accession>A0AAW9SCA7</accession>
<dbReference type="Proteomes" id="UP001403385">
    <property type="component" value="Unassembled WGS sequence"/>
</dbReference>
<dbReference type="InterPro" id="IPR011990">
    <property type="entry name" value="TPR-like_helical_dom_sf"/>
</dbReference>
<keyword evidence="1" id="KW-0732">Signal</keyword>
<dbReference type="SUPFAM" id="SSF48452">
    <property type="entry name" value="TPR-like"/>
    <property type="match status" value="1"/>
</dbReference>
<sequence length="499" mass="55635">MKRKYNLSLKYLLGTLLLLCMSCEEGFEDLSKNPNQPLDVEAKNLISSIEASMAYEISYRANTQILNLWVQHMAASQYPEEDQYVLRDGDINNIWNMIYNTPLNDAQVIVDKGTELQNNQLIGIGKVLKVFLFSYLSDLFGDIPFSEALQGSPEKGDLLTPKYDDQSTLYPQLITELDEALASLDQFNPDLSSNINGEDLMFGGDVGLWKRFANSLKLRLWMRLSEKDENAAKAAIMAMDVSDMMEDNLHTAKVVFLNNNGNATAAHLTGRDQDFRLSKTLADYMIGNGTRANPEDPRLPVYATPTPDNNDYVGIPNGMKGLNSVKDDDGSSFTFKNTSQLGQAFLQRDSPMWIMTYAEVLFLQAEAAQRWGAFGGDAKALYEKAVMASASQYNITDMAKVADLLNGTASYDDAADKLALIMTQKWVALFTQGNEAFADWRRTGLPALSPSVDNLNEDKIPRRLPYPTEEFSVNKSNIDAAIANQGEAGYNGRVWWDQP</sequence>
<dbReference type="Pfam" id="PF12771">
    <property type="entry name" value="SusD-like_2"/>
    <property type="match status" value="1"/>
</dbReference>
<gene>
    <name evidence="2" type="ORF">AAG747_15995</name>
</gene>
<dbReference type="AlphaFoldDB" id="A0AAW9SCA7"/>
<name>A0AAW9SCA7_9BACT</name>
<comment type="caution">
    <text evidence="2">The sequence shown here is derived from an EMBL/GenBank/DDBJ whole genome shotgun (WGS) entry which is preliminary data.</text>
</comment>
<dbReference type="EMBL" id="JBDKWZ010000008">
    <property type="protein sequence ID" value="MEN7549425.1"/>
    <property type="molecule type" value="Genomic_DNA"/>
</dbReference>
<evidence type="ECO:0000256" key="1">
    <source>
        <dbReference type="SAM" id="SignalP"/>
    </source>
</evidence>
<dbReference type="InterPro" id="IPR041662">
    <property type="entry name" value="SusD-like_2"/>
</dbReference>
<dbReference type="Gene3D" id="1.25.40.390">
    <property type="match status" value="1"/>
</dbReference>